<dbReference type="InterPro" id="IPR011330">
    <property type="entry name" value="Glyco_hydro/deAcase_b/a-brl"/>
</dbReference>
<name>A0A174PPN8_BACUN</name>
<dbReference type="GO" id="GO:0004559">
    <property type="term" value="F:alpha-mannosidase activity"/>
    <property type="evidence" value="ECO:0007669"/>
    <property type="project" value="InterPro"/>
</dbReference>
<evidence type="ECO:0000313" key="3">
    <source>
        <dbReference type="EMBL" id="CUP60618.1"/>
    </source>
</evidence>
<reference evidence="3 4" key="1">
    <citation type="submission" date="2015-09" db="EMBL/GenBank/DDBJ databases">
        <authorList>
            <consortium name="Pathogen Informatics"/>
        </authorList>
    </citation>
    <scope>NUCLEOTIDE SEQUENCE [LARGE SCALE GENOMIC DNA]</scope>
    <source>
        <strain evidence="3 4">2789STDY5834942</strain>
    </source>
</reference>
<dbReference type="Gene3D" id="2.70.98.30">
    <property type="entry name" value="Golgi alpha-mannosidase II, domain 4"/>
    <property type="match status" value="1"/>
</dbReference>
<dbReference type="InterPro" id="IPR011013">
    <property type="entry name" value="Gal_mutarotase_sf_dom"/>
</dbReference>
<dbReference type="InterPro" id="IPR028995">
    <property type="entry name" value="Glyco_hydro_57/38_cen_sf"/>
</dbReference>
<evidence type="ECO:0000313" key="4">
    <source>
        <dbReference type="Proteomes" id="UP000095788"/>
    </source>
</evidence>
<dbReference type="InterPro" id="IPR011682">
    <property type="entry name" value="Glyco_hydro_38_C"/>
</dbReference>
<accession>A0A174PPN8</accession>
<feature type="domain" description="Glycosyl hydrolase family 38 C-terminal" evidence="2">
    <location>
        <begin position="547"/>
        <end position="691"/>
    </location>
</feature>
<dbReference type="GO" id="GO:0009313">
    <property type="term" value="P:oligosaccharide catabolic process"/>
    <property type="evidence" value="ECO:0007669"/>
    <property type="project" value="TreeGrafter"/>
</dbReference>
<dbReference type="Pfam" id="PF01074">
    <property type="entry name" value="Glyco_hydro_38N"/>
    <property type="match status" value="1"/>
</dbReference>
<feature type="domain" description="Glycoside hydrolase family 38 N-terminal" evidence="1">
    <location>
        <begin position="63"/>
        <end position="196"/>
    </location>
</feature>
<dbReference type="PANTHER" id="PTHR46017:SF1">
    <property type="entry name" value="ALPHA-MANNOSIDASE 2C1"/>
    <property type="match status" value="1"/>
</dbReference>
<dbReference type="GO" id="GO:0030246">
    <property type="term" value="F:carbohydrate binding"/>
    <property type="evidence" value="ECO:0007669"/>
    <property type="project" value="InterPro"/>
</dbReference>
<protein>
    <submittedName>
        <fullName evidence="3">Alpha-mannosidase</fullName>
    </submittedName>
</protein>
<sequence length="856" mass="98148">MRERFIIFLIGLLGFNSLVKAQQAYFIDGYHGGVYGHYPMGQTSFIVQKLKQYPDWRVNLEIEPESWEIVRQRDPEGYSAFKQMFKDQSVRSGRIEYVNPTYAQSYFFGTSGESVIRQFQYGMRLLRKHFPEAVFTTYSAEEPCFTSCLPMVLKSLGFSYASTKNPNTMWGGYVSAYGGELVNWVGPDGTKLVTVPRYGCEDLQPGSTWQSIAWFNSRDYIGKCLDAGIKHPVGMCIQDAAWSHGWNKGPWLGQDTAAYYCPTAYKTWRDYIQNCSNGSTGDDWHFSQEDVLCSLMWGTQVMQRLAREIRTAENTIVQAEKMASYAKLYRGEKWPMDSIDEAWRTLMLSQHHDCWIVPYNRLNGGKTWAETVTDWTRNTNQKSQRVIDQSLKLMAGQRRENKIWVFNTLAVEREELVSVEVPSSWKGKDWIAVDNRGVESPTQWIDEGEVTKLLFRAKVPSTGFATYTFQESTSRTKATFCFERMHDGRCRLESDLYSLVLNPSKGGAVESLKVRFLQDRELVDLGNGRSFNELRGFFIEKNSFLSSTEQPATIRLIEQGPLLMKVCVQGKIGVHPFVQTIQLAQGEPRIDMHIKIDWMGDVQIGEPGIEFKTEDPRKSFYDDRYKLLLYFPTEIESPLIYKDAPFDVCKSRLENTFFNRWDSIKHNVIVHWVDKVAGDNSCGLALFSDHTTSYVHGEDFPLALNVQYAGKGLWGMDYRIDRPTEFSYSILPHQGNWEQCRLWTRSEERNEPLIATLAGDISLTSASFLSVENDAYELSSMYYEGKSLYVRLFNSLSNDTSRKIAITGTNLSVKLVELDGRTIETLLVHEENGKSYLDLAIPQFGIRTLKIDSNEK</sequence>
<dbReference type="InterPro" id="IPR027291">
    <property type="entry name" value="Glyco_hydro_38_N_sf"/>
</dbReference>
<evidence type="ECO:0000259" key="1">
    <source>
        <dbReference type="Pfam" id="PF01074"/>
    </source>
</evidence>
<dbReference type="Pfam" id="PF07748">
    <property type="entry name" value="Glyco_hydro_38C"/>
    <property type="match status" value="1"/>
</dbReference>
<organism evidence="3 4">
    <name type="scientific">Bacteroides uniformis</name>
    <dbReference type="NCBI Taxonomy" id="820"/>
    <lineage>
        <taxon>Bacteria</taxon>
        <taxon>Pseudomonadati</taxon>
        <taxon>Bacteroidota</taxon>
        <taxon>Bacteroidia</taxon>
        <taxon>Bacteroidales</taxon>
        <taxon>Bacteroidaceae</taxon>
        <taxon>Bacteroides</taxon>
    </lineage>
</organism>
<dbReference type="Gene3D" id="2.60.40.1180">
    <property type="entry name" value="Golgi alpha-mannosidase II"/>
    <property type="match status" value="1"/>
</dbReference>
<proteinExistence type="predicted"/>
<dbReference type="RefSeq" id="WP_057281358.1">
    <property type="nucleotide sequence ID" value="NZ_CZBF01000002.1"/>
</dbReference>
<dbReference type="InterPro" id="IPR000602">
    <property type="entry name" value="Glyco_hydro_38_N"/>
</dbReference>
<dbReference type="InterPro" id="IPR013780">
    <property type="entry name" value="Glyco_hydro_b"/>
</dbReference>
<gene>
    <name evidence="3" type="ORF">ERS852554_01185</name>
</gene>
<dbReference type="AlphaFoldDB" id="A0A174PPN8"/>
<dbReference type="Gene3D" id="3.20.110.10">
    <property type="entry name" value="Glycoside hydrolase 38, N terminal domain"/>
    <property type="match status" value="1"/>
</dbReference>
<dbReference type="SUPFAM" id="SSF74650">
    <property type="entry name" value="Galactose mutarotase-like"/>
    <property type="match status" value="1"/>
</dbReference>
<dbReference type="EMBL" id="CZBF01000002">
    <property type="protein sequence ID" value="CUP60618.1"/>
    <property type="molecule type" value="Genomic_DNA"/>
</dbReference>
<dbReference type="SUPFAM" id="SSF88688">
    <property type="entry name" value="Families 57/38 glycoside transferase middle domain"/>
    <property type="match status" value="1"/>
</dbReference>
<dbReference type="GO" id="GO:0006013">
    <property type="term" value="P:mannose metabolic process"/>
    <property type="evidence" value="ECO:0007669"/>
    <property type="project" value="InterPro"/>
</dbReference>
<dbReference type="PANTHER" id="PTHR46017">
    <property type="entry name" value="ALPHA-MANNOSIDASE 2C1"/>
    <property type="match status" value="1"/>
</dbReference>
<dbReference type="SUPFAM" id="SSF88713">
    <property type="entry name" value="Glycoside hydrolase/deacetylase"/>
    <property type="match status" value="1"/>
</dbReference>
<evidence type="ECO:0000259" key="2">
    <source>
        <dbReference type="Pfam" id="PF07748"/>
    </source>
</evidence>
<dbReference type="Proteomes" id="UP000095788">
    <property type="component" value="Unassembled WGS sequence"/>
</dbReference>